<feature type="region of interest" description="Disordered" evidence="1">
    <location>
        <begin position="32"/>
        <end position="104"/>
    </location>
</feature>
<feature type="compositionally biased region" description="Low complexity" evidence="1">
    <location>
        <begin position="43"/>
        <end position="67"/>
    </location>
</feature>
<dbReference type="EMBL" id="KQ429629">
    <property type="protein sequence ID" value="KOF65293.1"/>
    <property type="molecule type" value="Genomic_DNA"/>
</dbReference>
<evidence type="ECO:0000313" key="2">
    <source>
        <dbReference type="EMBL" id="KOF65293.1"/>
    </source>
</evidence>
<sequence>MSVGAIPLFLSSWTKFKELKYCLSVSSKETLMDPRENSDLYDGGTVSVSTGASRSTTGASSESVSTSDRSMPQQSPSTSSKESAGSPSKSLCSSTSTSSENVPAATTVNVAHSAVLSTSEPATVK</sequence>
<reference evidence="2" key="1">
    <citation type="submission" date="2015-07" db="EMBL/GenBank/DDBJ databases">
        <title>MeaNS - Measles Nucleotide Surveillance Program.</title>
        <authorList>
            <person name="Tran T."/>
            <person name="Druce J."/>
        </authorList>
    </citation>
    <scope>NUCLEOTIDE SEQUENCE</scope>
    <source>
        <strain evidence="2">UCB-OBI-ISO-001</strain>
        <tissue evidence="2">Gonad</tissue>
    </source>
</reference>
<name>A0A0L8FKY3_OCTBM</name>
<organism evidence="2">
    <name type="scientific">Octopus bimaculoides</name>
    <name type="common">California two-spotted octopus</name>
    <dbReference type="NCBI Taxonomy" id="37653"/>
    <lineage>
        <taxon>Eukaryota</taxon>
        <taxon>Metazoa</taxon>
        <taxon>Spiralia</taxon>
        <taxon>Lophotrochozoa</taxon>
        <taxon>Mollusca</taxon>
        <taxon>Cephalopoda</taxon>
        <taxon>Coleoidea</taxon>
        <taxon>Octopodiformes</taxon>
        <taxon>Octopoda</taxon>
        <taxon>Incirrata</taxon>
        <taxon>Octopodidae</taxon>
        <taxon>Octopus</taxon>
    </lineage>
</organism>
<proteinExistence type="predicted"/>
<feature type="compositionally biased region" description="Low complexity" evidence="1">
    <location>
        <begin position="75"/>
        <end position="99"/>
    </location>
</feature>
<dbReference type="AlphaFoldDB" id="A0A0L8FKY3"/>
<protein>
    <submittedName>
        <fullName evidence="2">Uncharacterized protein</fullName>
    </submittedName>
</protein>
<gene>
    <name evidence="2" type="ORF">OCBIM_22015956mg</name>
</gene>
<accession>A0A0L8FKY3</accession>
<evidence type="ECO:0000256" key="1">
    <source>
        <dbReference type="SAM" id="MobiDB-lite"/>
    </source>
</evidence>